<gene>
    <name evidence="1" type="ORF">SPELUC_LOCUS10603</name>
</gene>
<keyword evidence="2" id="KW-1185">Reference proteome</keyword>
<proteinExistence type="predicted"/>
<dbReference type="EMBL" id="CAJVPW010020199">
    <property type="protein sequence ID" value="CAG8688131.1"/>
    <property type="molecule type" value="Genomic_DNA"/>
</dbReference>
<reference evidence="1" key="1">
    <citation type="submission" date="2021-06" db="EMBL/GenBank/DDBJ databases">
        <authorList>
            <person name="Kallberg Y."/>
            <person name="Tangrot J."/>
            <person name="Rosling A."/>
        </authorList>
    </citation>
    <scope>NUCLEOTIDE SEQUENCE</scope>
    <source>
        <strain evidence="1">28 12/20/2015</strain>
    </source>
</reference>
<name>A0ACA9P1W5_9GLOM</name>
<accession>A0ACA9P1W5</accession>
<feature type="non-terminal residue" evidence="1">
    <location>
        <position position="307"/>
    </location>
</feature>
<evidence type="ECO:0000313" key="2">
    <source>
        <dbReference type="Proteomes" id="UP000789366"/>
    </source>
</evidence>
<sequence length="307" mass="35215">KAFDKLATENNQLETKNKEITQKLGTLRTKNKQLTSELEISQRELFLKDGEIGLLEQKGQKLTNQQETLQQNYQSAQETTIRKFIARAAADKANNPKKLYQQEQQNHLLTKQQAEAERDNYQQQLAGKDQIIQEQARKIRELENKPPLVETKTQTIEKIKEVEKEKIIEKPIASGESLAEIIAINLTALEKELNIELTSELKEQISQVGNYQQLSQLRNQAIRNYWAAKSEDIYGKEEDNIGSILAGGDWLENKEPLITENFPEKKGIYSKLPQTPNKPKPIFIENKPVISNKNSIQWGKYLTTSKS</sequence>
<evidence type="ECO:0000313" key="1">
    <source>
        <dbReference type="EMBL" id="CAG8688131.1"/>
    </source>
</evidence>
<feature type="non-terminal residue" evidence="1">
    <location>
        <position position="1"/>
    </location>
</feature>
<comment type="caution">
    <text evidence="1">The sequence shown here is derived from an EMBL/GenBank/DDBJ whole genome shotgun (WGS) entry which is preliminary data.</text>
</comment>
<dbReference type="Proteomes" id="UP000789366">
    <property type="component" value="Unassembled WGS sequence"/>
</dbReference>
<protein>
    <submittedName>
        <fullName evidence="1">18015_t:CDS:1</fullName>
    </submittedName>
</protein>
<organism evidence="1 2">
    <name type="scientific">Cetraspora pellucida</name>
    <dbReference type="NCBI Taxonomy" id="1433469"/>
    <lineage>
        <taxon>Eukaryota</taxon>
        <taxon>Fungi</taxon>
        <taxon>Fungi incertae sedis</taxon>
        <taxon>Mucoromycota</taxon>
        <taxon>Glomeromycotina</taxon>
        <taxon>Glomeromycetes</taxon>
        <taxon>Diversisporales</taxon>
        <taxon>Gigasporaceae</taxon>
        <taxon>Cetraspora</taxon>
    </lineage>
</organism>